<feature type="region of interest" description="Disordered" evidence="2">
    <location>
        <begin position="1"/>
        <end position="172"/>
    </location>
</feature>
<proteinExistence type="predicted"/>
<dbReference type="GO" id="GO:0004674">
    <property type="term" value="F:protein serine/threonine kinase activity"/>
    <property type="evidence" value="ECO:0007669"/>
    <property type="project" value="UniProtKB-KW"/>
</dbReference>
<dbReference type="CDD" id="cd16936">
    <property type="entry name" value="HATPase_RsbW-like"/>
    <property type="match status" value="1"/>
</dbReference>
<dbReference type="STRING" id="159449.B4N89_45935"/>
<keyword evidence="1" id="KW-0808">Transferase</keyword>
<feature type="compositionally biased region" description="Basic residues" evidence="2">
    <location>
        <begin position="320"/>
        <end position="342"/>
    </location>
</feature>
<feature type="compositionally biased region" description="Basic residues" evidence="2">
    <location>
        <begin position="66"/>
        <end position="79"/>
    </location>
</feature>
<feature type="region of interest" description="Disordered" evidence="2">
    <location>
        <begin position="303"/>
        <end position="342"/>
    </location>
</feature>
<keyword evidence="5" id="KW-1185">Reference proteome</keyword>
<keyword evidence="1" id="KW-0723">Serine/threonine-protein kinase</keyword>
<feature type="compositionally biased region" description="Basic and acidic residues" evidence="2">
    <location>
        <begin position="25"/>
        <end position="34"/>
    </location>
</feature>
<gene>
    <name evidence="4" type="ORF">B4N89_45935</name>
</gene>
<dbReference type="InterPro" id="IPR050267">
    <property type="entry name" value="Anti-sigma-factor_SerPK"/>
</dbReference>
<dbReference type="Proteomes" id="UP000190037">
    <property type="component" value="Unassembled WGS sequence"/>
</dbReference>
<reference evidence="4 5" key="1">
    <citation type="submission" date="2017-03" db="EMBL/GenBank/DDBJ databases">
        <title>Draft genome sequence of Streptomyces scabrisporus NF3, endophyte isolated from Amphipterygium adstringens.</title>
        <authorList>
            <person name="Vazquez M."/>
            <person name="Ceapa C.D."/>
            <person name="Rodriguez Luna D."/>
            <person name="Sanchez Esquivel S."/>
        </authorList>
    </citation>
    <scope>NUCLEOTIDE SEQUENCE [LARGE SCALE GENOMIC DNA]</scope>
    <source>
        <strain evidence="4 5">NF3</strain>
    </source>
</reference>
<dbReference type="AlphaFoldDB" id="A0A1T3NJA8"/>
<dbReference type="SUPFAM" id="SSF55874">
    <property type="entry name" value="ATPase domain of HSP90 chaperone/DNA topoisomerase II/histidine kinase"/>
    <property type="match status" value="1"/>
</dbReference>
<feature type="compositionally biased region" description="Basic residues" evidence="2">
    <location>
        <begin position="116"/>
        <end position="129"/>
    </location>
</feature>
<evidence type="ECO:0000259" key="3">
    <source>
        <dbReference type="Pfam" id="PF13581"/>
    </source>
</evidence>
<dbReference type="InterPro" id="IPR003594">
    <property type="entry name" value="HATPase_dom"/>
</dbReference>
<name>A0A1T3NJA8_9ACTN</name>
<feature type="compositionally biased region" description="Basic and acidic residues" evidence="2">
    <location>
        <begin position="104"/>
        <end position="115"/>
    </location>
</feature>
<accession>A0A1T3NJA8</accession>
<dbReference type="InterPro" id="IPR036890">
    <property type="entry name" value="HATPase_C_sf"/>
</dbReference>
<dbReference type="PANTHER" id="PTHR35526:SF3">
    <property type="entry name" value="ANTI-SIGMA-F FACTOR RSBW"/>
    <property type="match status" value="1"/>
</dbReference>
<feature type="compositionally biased region" description="Basic residues" evidence="2">
    <location>
        <begin position="40"/>
        <end position="56"/>
    </location>
</feature>
<protein>
    <recommendedName>
        <fullName evidence="3">Histidine kinase/HSP90-like ATPase domain-containing protein</fullName>
    </recommendedName>
</protein>
<sequence length="342" mass="37787">MRSTVLSGTTTPDTPQRGGRKRRPHTGDRDDRAIPTRPTDRRRHPTNTRPTPRTRTHGTPTAVQGRRPRPGHRGGHPTAHRPPAPGPRALAQQPGGNARRLRRTIGDRGPRELAALRRRRRRPSRRGPSARRDSTGRHRGAAPRRYVRRRSRRRTVITTPRDSGTVVPGRSKRFPGRGRSILCLTAGNTPSDVGGSRNVVAETLKTWSAPEDVREWATLVVSELLTNAIDHARCASAMVVLFAGADEFVIVVVNDGLPPTRSLTEVDPARDDAEGGRGLFLVAATSTRFGATRRLGRTIVWAGRTDQPPHTPACPTPRDRPRRCRGPRIGRRTRGRTGGNRR</sequence>
<evidence type="ECO:0000313" key="5">
    <source>
        <dbReference type="Proteomes" id="UP000190037"/>
    </source>
</evidence>
<evidence type="ECO:0000256" key="1">
    <source>
        <dbReference type="ARBA" id="ARBA00022527"/>
    </source>
</evidence>
<comment type="caution">
    <text evidence="4">The sequence shown here is derived from an EMBL/GenBank/DDBJ whole genome shotgun (WGS) entry which is preliminary data.</text>
</comment>
<dbReference type="PANTHER" id="PTHR35526">
    <property type="entry name" value="ANTI-SIGMA-F FACTOR RSBW-RELATED"/>
    <property type="match status" value="1"/>
</dbReference>
<dbReference type="Gene3D" id="3.30.565.10">
    <property type="entry name" value="Histidine kinase-like ATPase, C-terminal domain"/>
    <property type="match status" value="1"/>
</dbReference>
<dbReference type="EMBL" id="MWQN01000005">
    <property type="protein sequence ID" value="OPC76892.1"/>
    <property type="molecule type" value="Genomic_DNA"/>
</dbReference>
<feature type="compositionally biased region" description="Polar residues" evidence="2">
    <location>
        <begin position="1"/>
        <end position="14"/>
    </location>
</feature>
<dbReference type="Pfam" id="PF13581">
    <property type="entry name" value="HATPase_c_2"/>
    <property type="match status" value="1"/>
</dbReference>
<feature type="domain" description="Histidine kinase/HSP90-like ATPase" evidence="3">
    <location>
        <begin position="189"/>
        <end position="301"/>
    </location>
</feature>
<keyword evidence="1" id="KW-0418">Kinase</keyword>
<evidence type="ECO:0000256" key="2">
    <source>
        <dbReference type="SAM" id="MobiDB-lite"/>
    </source>
</evidence>
<evidence type="ECO:0000313" key="4">
    <source>
        <dbReference type="EMBL" id="OPC76892.1"/>
    </source>
</evidence>
<organism evidence="4 5">
    <name type="scientific">Embleya scabrispora</name>
    <dbReference type="NCBI Taxonomy" id="159449"/>
    <lineage>
        <taxon>Bacteria</taxon>
        <taxon>Bacillati</taxon>
        <taxon>Actinomycetota</taxon>
        <taxon>Actinomycetes</taxon>
        <taxon>Kitasatosporales</taxon>
        <taxon>Streptomycetaceae</taxon>
        <taxon>Embleya</taxon>
    </lineage>
</organism>
<feature type="compositionally biased region" description="Basic residues" evidence="2">
    <location>
        <begin position="137"/>
        <end position="155"/>
    </location>
</feature>